<gene>
    <name evidence="6" type="ORF">METBIDRAFT_17031</name>
</gene>
<dbReference type="UniPathway" id="UPA00143"/>
<dbReference type="GO" id="GO:0061630">
    <property type="term" value="F:ubiquitin protein ligase activity"/>
    <property type="evidence" value="ECO:0007669"/>
    <property type="project" value="InterPro"/>
</dbReference>
<reference evidence="6 7" key="1">
    <citation type="submission" date="2016-05" db="EMBL/GenBank/DDBJ databases">
        <title>Comparative genomics of biotechnologically important yeasts.</title>
        <authorList>
            <consortium name="DOE Joint Genome Institute"/>
            <person name="Riley R."/>
            <person name="Haridas S."/>
            <person name="Wolfe K.H."/>
            <person name="Lopes M.R."/>
            <person name="Hittinger C.T."/>
            <person name="Goker M."/>
            <person name="Salamov A."/>
            <person name="Wisecaver J."/>
            <person name="Long T.M."/>
            <person name="Aerts A.L."/>
            <person name="Barry K."/>
            <person name="Choi C."/>
            <person name="Clum A."/>
            <person name="Coughlan A.Y."/>
            <person name="Deshpande S."/>
            <person name="Douglass A.P."/>
            <person name="Hanson S.J."/>
            <person name="Klenk H.-P."/>
            <person name="LaButti K."/>
            <person name="Lapidus A."/>
            <person name="Lindquist E."/>
            <person name="Lipzen A."/>
            <person name="Meier-kolthoff J.P."/>
            <person name="Ohm R.A."/>
            <person name="Otillar R.P."/>
            <person name="Pangilinan J."/>
            <person name="Peng Y."/>
            <person name="Rokas A."/>
            <person name="Rosa C.A."/>
            <person name="Scheuner C."/>
            <person name="Sibirny A.A."/>
            <person name="Slot J.C."/>
            <person name="Stielow J.B."/>
            <person name="Sun H."/>
            <person name="Kurtzman C.P."/>
            <person name="Blackwell M."/>
            <person name="Grigoriev I.V."/>
            <person name="Jeffries T.W."/>
        </authorList>
    </citation>
    <scope>NUCLEOTIDE SEQUENCE [LARGE SCALE GENOMIC DNA]</scope>
    <source>
        <strain evidence="6 7">NRRL YB-4993</strain>
    </source>
</reference>
<evidence type="ECO:0000256" key="3">
    <source>
        <dbReference type="ARBA" id="ARBA00022833"/>
    </source>
</evidence>
<dbReference type="OrthoDB" id="6270329at2759"/>
<dbReference type="Gene3D" id="3.30.40.10">
    <property type="entry name" value="Zinc/RING finger domain, C3HC4 (zinc finger)"/>
    <property type="match status" value="1"/>
</dbReference>
<dbReference type="EMBL" id="LXTC01000001">
    <property type="protein sequence ID" value="OBA24227.1"/>
    <property type="molecule type" value="Genomic_DNA"/>
</dbReference>
<name>A0A1A0HK15_9ASCO</name>
<keyword evidence="1" id="KW-0479">Metal-binding</keyword>
<dbReference type="GO" id="GO:0006511">
    <property type="term" value="P:ubiquitin-dependent protein catabolic process"/>
    <property type="evidence" value="ECO:0007669"/>
    <property type="project" value="TreeGrafter"/>
</dbReference>
<evidence type="ECO:0000313" key="7">
    <source>
        <dbReference type="Proteomes" id="UP000092555"/>
    </source>
</evidence>
<evidence type="ECO:0000259" key="5">
    <source>
        <dbReference type="PROSITE" id="PS50089"/>
    </source>
</evidence>
<dbReference type="GO" id="GO:0008270">
    <property type="term" value="F:zinc ion binding"/>
    <property type="evidence" value="ECO:0007669"/>
    <property type="project" value="UniProtKB-KW"/>
</dbReference>
<dbReference type="STRING" id="869754.A0A1A0HK15"/>
<dbReference type="GO" id="GO:0032183">
    <property type="term" value="F:SUMO binding"/>
    <property type="evidence" value="ECO:0007669"/>
    <property type="project" value="TreeGrafter"/>
</dbReference>
<dbReference type="Pfam" id="PF13923">
    <property type="entry name" value="zf-C3HC4_2"/>
    <property type="match status" value="1"/>
</dbReference>
<dbReference type="GO" id="GO:0140082">
    <property type="term" value="F:SUMO-ubiquitin ligase activity"/>
    <property type="evidence" value="ECO:0007669"/>
    <property type="project" value="TreeGrafter"/>
</dbReference>
<feature type="domain" description="RING-type" evidence="5">
    <location>
        <begin position="48"/>
        <end position="98"/>
    </location>
</feature>
<evidence type="ECO:0000256" key="4">
    <source>
        <dbReference type="PROSITE-ProRule" id="PRU00175"/>
    </source>
</evidence>
<dbReference type="InterPro" id="IPR013083">
    <property type="entry name" value="Znf_RING/FYVE/PHD"/>
</dbReference>
<proteinExistence type="predicted"/>
<keyword evidence="7" id="KW-1185">Reference proteome</keyword>
<dbReference type="GO" id="GO:0033768">
    <property type="term" value="C:SUMO-targeted ubiquitin ligase complex"/>
    <property type="evidence" value="ECO:0007669"/>
    <property type="project" value="TreeGrafter"/>
</dbReference>
<dbReference type="PROSITE" id="PS00518">
    <property type="entry name" value="ZF_RING_1"/>
    <property type="match status" value="1"/>
</dbReference>
<protein>
    <recommendedName>
        <fullName evidence="5">RING-type domain-containing protein</fullName>
    </recommendedName>
</protein>
<dbReference type="InterPro" id="IPR017907">
    <property type="entry name" value="Znf_RING_CS"/>
</dbReference>
<dbReference type="PANTHER" id="PTHR47094">
    <property type="entry name" value="ELFLESS, ISOFORM B"/>
    <property type="match status" value="1"/>
</dbReference>
<dbReference type="InterPro" id="IPR001841">
    <property type="entry name" value="Znf_RING"/>
</dbReference>
<evidence type="ECO:0000313" key="6">
    <source>
        <dbReference type="EMBL" id="OBA24227.1"/>
    </source>
</evidence>
<keyword evidence="3" id="KW-0862">Zinc</keyword>
<accession>A0A1A0HK15</accession>
<dbReference type="PANTHER" id="PTHR47094:SF1">
    <property type="entry name" value="RING-TYPE E3 UBIQUITIN TRANSFERASE"/>
    <property type="match status" value="1"/>
</dbReference>
<dbReference type="RefSeq" id="XP_018714708.1">
    <property type="nucleotide sequence ID" value="XM_018854685.1"/>
</dbReference>
<dbReference type="SMART" id="SM00184">
    <property type="entry name" value="RING"/>
    <property type="match status" value="1"/>
</dbReference>
<organism evidence="6 7">
    <name type="scientific">Metschnikowia bicuspidata var. bicuspidata NRRL YB-4993</name>
    <dbReference type="NCBI Taxonomy" id="869754"/>
    <lineage>
        <taxon>Eukaryota</taxon>
        <taxon>Fungi</taxon>
        <taxon>Dikarya</taxon>
        <taxon>Ascomycota</taxon>
        <taxon>Saccharomycotina</taxon>
        <taxon>Pichiomycetes</taxon>
        <taxon>Metschnikowiaceae</taxon>
        <taxon>Metschnikowia</taxon>
    </lineage>
</organism>
<dbReference type="SUPFAM" id="SSF57850">
    <property type="entry name" value="RING/U-box"/>
    <property type="match status" value="1"/>
</dbReference>
<feature type="non-terminal residue" evidence="6">
    <location>
        <position position="130"/>
    </location>
</feature>
<evidence type="ECO:0000256" key="1">
    <source>
        <dbReference type="ARBA" id="ARBA00022723"/>
    </source>
</evidence>
<evidence type="ECO:0000256" key="2">
    <source>
        <dbReference type="ARBA" id="ARBA00022771"/>
    </source>
</evidence>
<dbReference type="AlphaFoldDB" id="A0A1A0HK15"/>
<dbReference type="InterPro" id="IPR049627">
    <property type="entry name" value="SLX8"/>
</dbReference>
<dbReference type="PROSITE" id="PS50089">
    <property type="entry name" value="ZF_RING_2"/>
    <property type="match status" value="1"/>
</dbReference>
<keyword evidence="2 4" id="KW-0863">Zinc-finger</keyword>
<comment type="caution">
    <text evidence="6">The sequence shown here is derived from an EMBL/GenBank/DDBJ whole genome shotgun (WGS) entry which is preliminary data.</text>
</comment>
<dbReference type="Proteomes" id="UP000092555">
    <property type="component" value="Unassembled WGS sequence"/>
</dbReference>
<dbReference type="GeneID" id="30027661"/>
<dbReference type="GO" id="GO:0016567">
    <property type="term" value="P:protein ubiquitination"/>
    <property type="evidence" value="ECO:0007669"/>
    <property type="project" value="UniProtKB-UniPathway"/>
</dbReference>
<sequence>MPAPYVISLSSDEEEDDDVQVLAFHEATQKLIEQAPPKVVKKLCEAECPICFDSIKNATTTFCGHVYCLECLQKSISASSARGQTRGKKGVGLCPMCRKSVAFKDTIVLRLKRGNKVAPPIEKAAGQADD</sequence>